<dbReference type="SMART" id="SM00304">
    <property type="entry name" value="HAMP"/>
    <property type="match status" value="1"/>
</dbReference>
<dbReference type="EC" id="2.7.13.3" evidence="3"/>
<comment type="caution">
    <text evidence="17">The sequence shown here is derived from an EMBL/GenBank/DDBJ whole genome shotgun (WGS) entry which is preliminary data.</text>
</comment>
<evidence type="ECO:0000256" key="6">
    <source>
        <dbReference type="ARBA" id="ARBA00022679"/>
    </source>
</evidence>
<dbReference type="PANTHER" id="PTHR24421">
    <property type="entry name" value="NITRATE/NITRITE SENSOR PROTEIN NARX-RELATED"/>
    <property type="match status" value="1"/>
</dbReference>
<dbReference type="CDD" id="cd16917">
    <property type="entry name" value="HATPase_UhpB-NarQ-NarX-like"/>
    <property type="match status" value="1"/>
</dbReference>
<organism evidence="17 18">
    <name type="scientific">Vulcanibacillus modesticaldus</name>
    <dbReference type="NCBI Taxonomy" id="337097"/>
    <lineage>
        <taxon>Bacteria</taxon>
        <taxon>Bacillati</taxon>
        <taxon>Bacillota</taxon>
        <taxon>Bacilli</taxon>
        <taxon>Bacillales</taxon>
        <taxon>Bacillaceae</taxon>
        <taxon>Vulcanibacillus</taxon>
    </lineage>
</organism>
<dbReference type="Pfam" id="PF02518">
    <property type="entry name" value="HATPase_c"/>
    <property type="match status" value="1"/>
</dbReference>
<dbReference type="SMART" id="SM00387">
    <property type="entry name" value="HATPase_c"/>
    <property type="match status" value="1"/>
</dbReference>
<keyword evidence="5" id="KW-0597">Phosphoprotein</keyword>
<sequence length="375" mass="43385">MKLFQPKKLVSIQWIILREHFKGAFFTVVAIDFLFLFFSWIITEILPWRESVESFLGFPIYSLTYFSILGMIFVVGTIFALISTIFVGYPLGNWLKKSLYAITDAAETFSRGKLDHRIQIKEYDEVALVALRFNQMADRIQNQVNSLQRLIDENARLVKETKYSATLDERRRLANELHDAISQQLFAISMTLASLSKMMTIDPENAKKIFLNLEGMVANAQQELRALIMDLRPITLEGSSLVEGVEKLLKELQQKHSQILWEWEVDKQLSLNQGIEDQLFRIIQEALSNMLRHSKAKRFRLKLISKKDRIFLVMEDNGVGFKILEKKTSSYGLTTMRERVEEIGGRLDILTYPNKGTRIEIRVPIGTGRRREVDG</sequence>
<evidence type="ECO:0000256" key="7">
    <source>
        <dbReference type="ARBA" id="ARBA00022692"/>
    </source>
</evidence>
<keyword evidence="10" id="KW-0067">ATP-binding</keyword>
<evidence type="ECO:0000313" key="18">
    <source>
        <dbReference type="Proteomes" id="UP000243739"/>
    </source>
</evidence>
<dbReference type="Proteomes" id="UP000243739">
    <property type="component" value="Unassembled WGS sequence"/>
</dbReference>
<evidence type="ECO:0000256" key="12">
    <source>
        <dbReference type="ARBA" id="ARBA00023012"/>
    </source>
</evidence>
<keyword evidence="13 14" id="KW-0472">Membrane</keyword>
<keyword evidence="11 14" id="KW-1133">Transmembrane helix</keyword>
<dbReference type="SUPFAM" id="SSF158472">
    <property type="entry name" value="HAMP domain-like"/>
    <property type="match status" value="1"/>
</dbReference>
<feature type="transmembrane region" description="Helical" evidence="14">
    <location>
        <begin position="21"/>
        <end position="43"/>
    </location>
</feature>
<keyword evidence="18" id="KW-1185">Reference proteome</keyword>
<comment type="catalytic activity">
    <reaction evidence="1">
        <text>ATP + protein L-histidine = ADP + protein N-phospho-L-histidine.</text>
        <dbReference type="EC" id="2.7.13.3"/>
    </reaction>
</comment>
<dbReference type="Gene3D" id="1.20.5.1930">
    <property type="match status" value="1"/>
</dbReference>
<dbReference type="SUPFAM" id="SSF55874">
    <property type="entry name" value="ATPase domain of HSP90 chaperone/DNA topoisomerase II/histidine kinase"/>
    <property type="match status" value="1"/>
</dbReference>
<evidence type="ECO:0000259" key="16">
    <source>
        <dbReference type="PROSITE" id="PS50885"/>
    </source>
</evidence>
<evidence type="ECO:0000256" key="3">
    <source>
        <dbReference type="ARBA" id="ARBA00012438"/>
    </source>
</evidence>
<dbReference type="OrthoDB" id="9795828at2"/>
<keyword evidence="8" id="KW-0547">Nucleotide-binding</keyword>
<name>A0A1D2YWA8_9BACI</name>
<dbReference type="Gene3D" id="6.10.340.10">
    <property type="match status" value="1"/>
</dbReference>
<evidence type="ECO:0000259" key="15">
    <source>
        <dbReference type="PROSITE" id="PS50109"/>
    </source>
</evidence>
<evidence type="ECO:0000256" key="9">
    <source>
        <dbReference type="ARBA" id="ARBA00022777"/>
    </source>
</evidence>
<dbReference type="InterPro" id="IPR036890">
    <property type="entry name" value="HATPase_C_sf"/>
</dbReference>
<protein>
    <recommendedName>
        <fullName evidence="3">histidine kinase</fullName>
        <ecNumber evidence="3">2.7.13.3</ecNumber>
    </recommendedName>
</protein>
<evidence type="ECO:0000256" key="14">
    <source>
        <dbReference type="SAM" id="Phobius"/>
    </source>
</evidence>
<reference evidence="17 18" key="1">
    <citation type="submission" date="2016-09" db="EMBL/GenBank/DDBJ databases">
        <title>Draft genome sequence for the type strain of Vulcanibacillus modesticaldus BR, a strictly anaerobic, moderately thermophilic, and nitrate-reducing bacterium from deep sea-hydrothermal vents of the Mid-Atlantic Ridge.</title>
        <authorList>
            <person name="Abin C.A."/>
            <person name="Hollibaugh J.T."/>
        </authorList>
    </citation>
    <scope>NUCLEOTIDE SEQUENCE [LARGE SCALE GENOMIC DNA]</scope>
    <source>
        <strain evidence="17 18">BR</strain>
    </source>
</reference>
<feature type="domain" description="Histidine kinase" evidence="15">
    <location>
        <begin position="172"/>
        <end position="367"/>
    </location>
</feature>
<proteinExistence type="predicted"/>
<evidence type="ECO:0000256" key="4">
    <source>
        <dbReference type="ARBA" id="ARBA00022475"/>
    </source>
</evidence>
<feature type="domain" description="HAMP" evidence="16">
    <location>
        <begin position="93"/>
        <end position="145"/>
    </location>
</feature>
<comment type="subcellular location">
    <subcellularLocation>
        <location evidence="2">Cell membrane</location>
        <topology evidence="2">Multi-pass membrane protein</topology>
    </subcellularLocation>
</comment>
<evidence type="ECO:0000256" key="10">
    <source>
        <dbReference type="ARBA" id="ARBA00022840"/>
    </source>
</evidence>
<dbReference type="PROSITE" id="PS50885">
    <property type="entry name" value="HAMP"/>
    <property type="match status" value="1"/>
</dbReference>
<dbReference type="GO" id="GO:0046983">
    <property type="term" value="F:protein dimerization activity"/>
    <property type="evidence" value="ECO:0007669"/>
    <property type="project" value="InterPro"/>
</dbReference>
<keyword evidence="12" id="KW-0902">Two-component regulatory system</keyword>
<keyword evidence="9" id="KW-0418">Kinase</keyword>
<dbReference type="InterPro" id="IPR011712">
    <property type="entry name" value="Sig_transdc_His_kin_sub3_dim/P"/>
</dbReference>
<accession>A0A1D2YWA8</accession>
<dbReference type="Pfam" id="PF00672">
    <property type="entry name" value="HAMP"/>
    <property type="match status" value="1"/>
</dbReference>
<dbReference type="GO" id="GO:0005524">
    <property type="term" value="F:ATP binding"/>
    <property type="evidence" value="ECO:0007669"/>
    <property type="project" value="UniProtKB-KW"/>
</dbReference>
<evidence type="ECO:0000256" key="11">
    <source>
        <dbReference type="ARBA" id="ARBA00022989"/>
    </source>
</evidence>
<dbReference type="AlphaFoldDB" id="A0A1D2YWA8"/>
<evidence type="ECO:0000256" key="1">
    <source>
        <dbReference type="ARBA" id="ARBA00000085"/>
    </source>
</evidence>
<gene>
    <name evidence="17" type="ORF">BHF71_06625</name>
</gene>
<dbReference type="PROSITE" id="PS50109">
    <property type="entry name" value="HIS_KIN"/>
    <property type="match status" value="1"/>
</dbReference>
<dbReference type="PANTHER" id="PTHR24421:SF37">
    <property type="entry name" value="SENSOR HISTIDINE KINASE NARS"/>
    <property type="match status" value="1"/>
</dbReference>
<evidence type="ECO:0000256" key="13">
    <source>
        <dbReference type="ARBA" id="ARBA00023136"/>
    </source>
</evidence>
<feature type="transmembrane region" description="Helical" evidence="14">
    <location>
        <begin position="63"/>
        <end position="89"/>
    </location>
</feature>
<dbReference type="InterPro" id="IPR005467">
    <property type="entry name" value="His_kinase_dom"/>
</dbReference>
<evidence type="ECO:0000256" key="5">
    <source>
        <dbReference type="ARBA" id="ARBA00022553"/>
    </source>
</evidence>
<evidence type="ECO:0000256" key="2">
    <source>
        <dbReference type="ARBA" id="ARBA00004651"/>
    </source>
</evidence>
<dbReference type="GO" id="GO:0000155">
    <property type="term" value="F:phosphorelay sensor kinase activity"/>
    <property type="evidence" value="ECO:0007669"/>
    <property type="project" value="InterPro"/>
</dbReference>
<dbReference type="Pfam" id="PF07730">
    <property type="entry name" value="HisKA_3"/>
    <property type="match status" value="1"/>
</dbReference>
<dbReference type="InterPro" id="IPR003594">
    <property type="entry name" value="HATPase_dom"/>
</dbReference>
<dbReference type="InterPro" id="IPR003660">
    <property type="entry name" value="HAMP_dom"/>
</dbReference>
<evidence type="ECO:0000313" key="17">
    <source>
        <dbReference type="EMBL" id="OEG00031.1"/>
    </source>
</evidence>
<dbReference type="InterPro" id="IPR050482">
    <property type="entry name" value="Sensor_HK_TwoCompSys"/>
</dbReference>
<evidence type="ECO:0000256" key="8">
    <source>
        <dbReference type="ARBA" id="ARBA00022741"/>
    </source>
</evidence>
<keyword evidence="4" id="KW-1003">Cell membrane</keyword>
<dbReference type="GO" id="GO:0005886">
    <property type="term" value="C:plasma membrane"/>
    <property type="evidence" value="ECO:0007669"/>
    <property type="project" value="UniProtKB-SubCell"/>
</dbReference>
<dbReference type="STRING" id="337097.BHF71_06625"/>
<dbReference type="RefSeq" id="WP_069656089.1">
    <property type="nucleotide sequence ID" value="NZ_MIJF01000009.1"/>
</dbReference>
<dbReference type="CDD" id="cd06225">
    <property type="entry name" value="HAMP"/>
    <property type="match status" value="1"/>
</dbReference>
<keyword evidence="7 14" id="KW-0812">Transmembrane</keyword>
<dbReference type="EMBL" id="MIJF01000009">
    <property type="protein sequence ID" value="OEG00031.1"/>
    <property type="molecule type" value="Genomic_DNA"/>
</dbReference>
<dbReference type="Gene3D" id="3.30.565.10">
    <property type="entry name" value="Histidine kinase-like ATPase, C-terminal domain"/>
    <property type="match status" value="1"/>
</dbReference>
<keyword evidence="6" id="KW-0808">Transferase</keyword>